<dbReference type="Pfam" id="PF07534">
    <property type="entry name" value="TLD"/>
    <property type="match status" value="1"/>
</dbReference>
<dbReference type="PROSITE" id="PS51886">
    <property type="entry name" value="TLDC"/>
    <property type="match status" value="1"/>
</dbReference>
<feature type="coiled-coil region" evidence="1">
    <location>
        <begin position="13"/>
        <end position="50"/>
    </location>
</feature>
<evidence type="ECO:0000259" key="3">
    <source>
        <dbReference type="PROSITE" id="PS51886"/>
    </source>
</evidence>
<dbReference type="SMART" id="SM00584">
    <property type="entry name" value="TLDc"/>
    <property type="match status" value="1"/>
</dbReference>
<dbReference type="InParanoid" id="D3AZL3"/>
<evidence type="ECO:0000256" key="1">
    <source>
        <dbReference type="SAM" id="Coils"/>
    </source>
</evidence>
<evidence type="ECO:0000313" key="4">
    <source>
        <dbReference type="EMBL" id="EFA85392.1"/>
    </source>
</evidence>
<dbReference type="GO" id="GO:0051260">
    <property type="term" value="P:protein homooligomerization"/>
    <property type="evidence" value="ECO:0007669"/>
    <property type="project" value="InterPro"/>
</dbReference>
<reference evidence="4 5" key="1">
    <citation type="journal article" date="2011" name="Genome Res.">
        <title>Phylogeny-wide analysis of social amoeba genomes highlights ancient origins for complex intercellular communication.</title>
        <authorList>
            <person name="Heidel A.J."/>
            <person name="Lawal H.M."/>
            <person name="Felder M."/>
            <person name="Schilde C."/>
            <person name="Helps N.R."/>
            <person name="Tunggal B."/>
            <person name="Rivero F."/>
            <person name="John U."/>
            <person name="Schleicher M."/>
            <person name="Eichinger L."/>
            <person name="Platzer M."/>
            <person name="Noegel A.A."/>
            <person name="Schaap P."/>
            <person name="Gloeckner G."/>
        </authorList>
    </citation>
    <scope>NUCLEOTIDE SEQUENCE [LARGE SCALE GENOMIC DNA]</scope>
    <source>
        <strain evidence="5">ATCC 26659 / Pp 5 / PN500</strain>
    </source>
</reference>
<comment type="caution">
    <text evidence="4">The sequence shown here is derived from an EMBL/GenBank/DDBJ whole genome shotgun (WGS) entry which is preliminary data.</text>
</comment>
<feature type="domain" description="TLDc" evidence="3">
    <location>
        <begin position="142"/>
        <end position="307"/>
    </location>
</feature>
<feature type="region of interest" description="Disordered" evidence="2">
    <location>
        <begin position="269"/>
        <end position="288"/>
    </location>
</feature>
<dbReference type="AlphaFoldDB" id="D3AZL3"/>
<proteinExistence type="predicted"/>
<dbReference type="InterPro" id="IPR011333">
    <property type="entry name" value="SKP1/BTB/POZ_sf"/>
</dbReference>
<dbReference type="Proteomes" id="UP000001396">
    <property type="component" value="Unassembled WGS sequence"/>
</dbReference>
<feature type="compositionally biased region" description="Polar residues" evidence="2">
    <location>
        <begin position="269"/>
        <end position="278"/>
    </location>
</feature>
<organism evidence="4 5">
    <name type="scientific">Heterostelium pallidum (strain ATCC 26659 / Pp 5 / PN500)</name>
    <name type="common">Cellular slime mold</name>
    <name type="synonym">Polysphondylium pallidum</name>
    <dbReference type="NCBI Taxonomy" id="670386"/>
    <lineage>
        <taxon>Eukaryota</taxon>
        <taxon>Amoebozoa</taxon>
        <taxon>Evosea</taxon>
        <taxon>Eumycetozoa</taxon>
        <taxon>Dictyostelia</taxon>
        <taxon>Acytosteliales</taxon>
        <taxon>Acytosteliaceae</taxon>
        <taxon>Heterostelium</taxon>
    </lineage>
</organism>
<evidence type="ECO:0000256" key="2">
    <source>
        <dbReference type="SAM" id="MobiDB-lite"/>
    </source>
</evidence>
<protein>
    <recommendedName>
        <fullName evidence="3">TLDc domain-containing protein</fullName>
    </recommendedName>
</protein>
<gene>
    <name evidence="4" type="ORF">PPL_02395</name>
</gene>
<keyword evidence="1" id="KW-0175">Coiled coil</keyword>
<dbReference type="PANTHER" id="PTHR23354:SF122">
    <property type="entry name" value="GTPASE-ACTIVATING PROTEIN SKYWALKER"/>
    <property type="match status" value="1"/>
</dbReference>
<dbReference type="InterPro" id="IPR006571">
    <property type="entry name" value="TLDc_dom"/>
</dbReference>
<dbReference type="PANTHER" id="PTHR23354">
    <property type="entry name" value="NUCLEOLAR PROTEIN 7/ESTROGEN RECEPTOR COACTIVATOR-RELATED"/>
    <property type="match status" value="1"/>
</dbReference>
<dbReference type="GeneID" id="31357920"/>
<accession>D3AZL3</accession>
<name>D3AZL3_HETP5</name>
<sequence length="308" mass="34731">MLDKTHKKVKEIEESMKEVVNVYTEDIKTLNEEIKELEIKKMNLEEVQKKIDVSMTMDPIELMVGQTKFCTNMATMLKKEDSFFYTMVTKQQRSCDADGNLKPFYIAKDGQVFIYILNLLQGEKENVPPSLKSQFNDHINFYTVSKSDILNYSQFKTIRQWIGDAELSELYKGSRDGFGAKKFHTACDGKGPTVTIIKTTAGDIFGGYSNDSWRSDSTYFGDNSCFLFSIRNGQPIKFEAVGSTNNVYGIAGSGPIFGEGNDIHISDQCNSNHSSYQRPKSYKDPTGQGLASSEYFTISEIEIFSLSS</sequence>
<evidence type="ECO:0000313" key="5">
    <source>
        <dbReference type="Proteomes" id="UP000001396"/>
    </source>
</evidence>
<dbReference type="EMBL" id="ADBJ01000008">
    <property type="protein sequence ID" value="EFA85392.1"/>
    <property type="molecule type" value="Genomic_DNA"/>
</dbReference>
<dbReference type="STRING" id="670386.D3AZL3"/>
<keyword evidence="5" id="KW-1185">Reference proteome</keyword>
<dbReference type="Gene3D" id="3.30.710.10">
    <property type="entry name" value="Potassium Channel Kv1.1, Chain A"/>
    <property type="match status" value="1"/>
</dbReference>
<dbReference type="RefSeq" id="XP_020437501.1">
    <property type="nucleotide sequence ID" value="XM_020573384.1"/>
</dbReference>
<dbReference type="SUPFAM" id="SSF54695">
    <property type="entry name" value="POZ domain"/>
    <property type="match status" value="1"/>
</dbReference>